<evidence type="ECO:0000256" key="6">
    <source>
        <dbReference type="ARBA" id="ARBA00023136"/>
    </source>
</evidence>
<feature type="transmembrane region" description="Helical" evidence="7">
    <location>
        <begin position="218"/>
        <end position="237"/>
    </location>
</feature>
<feature type="transmembrane region" description="Helical" evidence="7">
    <location>
        <begin position="243"/>
        <end position="267"/>
    </location>
</feature>
<feature type="transmembrane region" description="Helical" evidence="7">
    <location>
        <begin position="305"/>
        <end position="322"/>
    </location>
</feature>
<dbReference type="Gene3D" id="1.20.1250.20">
    <property type="entry name" value="MFS general substrate transporter like domains"/>
    <property type="match status" value="1"/>
</dbReference>
<keyword evidence="3" id="KW-1003">Cell membrane</keyword>
<feature type="transmembrane region" description="Helical" evidence="7">
    <location>
        <begin position="342"/>
        <end position="363"/>
    </location>
</feature>
<organism evidence="9">
    <name type="scientific">uncultured Thermomicrobiales bacterium</name>
    <dbReference type="NCBI Taxonomy" id="1645740"/>
    <lineage>
        <taxon>Bacteria</taxon>
        <taxon>Pseudomonadati</taxon>
        <taxon>Thermomicrobiota</taxon>
        <taxon>Thermomicrobia</taxon>
        <taxon>Thermomicrobiales</taxon>
        <taxon>environmental samples</taxon>
    </lineage>
</organism>
<feature type="transmembrane region" description="Helical" evidence="7">
    <location>
        <begin position="86"/>
        <end position="104"/>
    </location>
</feature>
<reference evidence="9" key="1">
    <citation type="submission" date="2020-02" db="EMBL/GenBank/DDBJ databases">
        <authorList>
            <person name="Meier V. D."/>
        </authorList>
    </citation>
    <scope>NUCLEOTIDE SEQUENCE</scope>
    <source>
        <strain evidence="9">AVDCRST_MAG59</strain>
    </source>
</reference>
<comment type="subcellular location">
    <subcellularLocation>
        <location evidence="1">Cell membrane</location>
        <topology evidence="1">Multi-pass membrane protein</topology>
    </subcellularLocation>
</comment>
<evidence type="ECO:0000256" key="4">
    <source>
        <dbReference type="ARBA" id="ARBA00022692"/>
    </source>
</evidence>
<evidence type="ECO:0000256" key="5">
    <source>
        <dbReference type="ARBA" id="ARBA00022989"/>
    </source>
</evidence>
<dbReference type="InterPro" id="IPR011701">
    <property type="entry name" value="MFS"/>
</dbReference>
<feature type="transmembrane region" description="Helical" evidence="7">
    <location>
        <begin position="173"/>
        <end position="197"/>
    </location>
</feature>
<dbReference type="InterPro" id="IPR036259">
    <property type="entry name" value="MFS_trans_sf"/>
</dbReference>
<feature type="transmembrane region" description="Helical" evidence="7">
    <location>
        <begin position="48"/>
        <end position="66"/>
    </location>
</feature>
<dbReference type="AlphaFoldDB" id="A0A6J4USJ6"/>
<name>A0A6J4USJ6_9BACT</name>
<protein>
    <recommendedName>
        <fullName evidence="8">Major facilitator superfamily (MFS) profile domain-containing protein</fullName>
    </recommendedName>
</protein>
<proteinExistence type="predicted"/>
<dbReference type="PANTHER" id="PTHR23517:SF2">
    <property type="entry name" value="MULTIDRUG RESISTANCE PROTEIN MDTH"/>
    <property type="match status" value="1"/>
</dbReference>
<gene>
    <name evidence="9" type="ORF">AVDCRST_MAG59-2233</name>
</gene>
<evidence type="ECO:0000256" key="3">
    <source>
        <dbReference type="ARBA" id="ARBA00022475"/>
    </source>
</evidence>
<dbReference type="EMBL" id="CADCWF010000141">
    <property type="protein sequence ID" value="CAA9556983.1"/>
    <property type="molecule type" value="Genomic_DNA"/>
</dbReference>
<evidence type="ECO:0000259" key="8">
    <source>
        <dbReference type="PROSITE" id="PS50850"/>
    </source>
</evidence>
<keyword evidence="6 7" id="KW-0472">Membrane</keyword>
<feature type="transmembrane region" description="Helical" evidence="7">
    <location>
        <begin position="110"/>
        <end position="137"/>
    </location>
</feature>
<evidence type="ECO:0000256" key="2">
    <source>
        <dbReference type="ARBA" id="ARBA00022448"/>
    </source>
</evidence>
<evidence type="ECO:0000256" key="7">
    <source>
        <dbReference type="SAM" id="Phobius"/>
    </source>
</evidence>
<feature type="transmembrane region" description="Helical" evidence="7">
    <location>
        <begin position="144"/>
        <end position="167"/>
    </location>
</feature>
<dbReference type="PANTHER" id="PTHR23517">
    <property type="entry name" value="RESISTANCE PROTEIN MDTM, PUTATIVE-RELATED-RELATED"/>
    <property type="match status" value="1"/>
</dbReference>
<feature type="transmembrane region" description="Helical" evidence="7">
    <location>
        <begin position="20"/>
        <end position="42"/>
    </location>
</feature>
<evidence type="ECO:0000256" key="1">
    <source>
        <dbReference type="ARBA" id="ARBA00004651"/>
    </source>
</evidence>
<feature type="transmembrane region" description="Helical" evidence="7">
    <location>
        <begin position="375"/>
        <end position="394"/>
    </location>
</feature>
<feature type="domain" description="Major facilitator superfamily (MFS) profile" evidence="8">
    <location>
        <begin position="19"/>
        <end position="400"/>
    </location>
</feature>
<dbReference type="PROSITE" id="PS50850">
    <property type="entry name" value="MFS"/>
    <property type="match status" value="1"/>
</dbReference>
<keyword evidence="2" id="KW-0813">Transport</keyword>
<dbReference type="GO" id="GO:0022857">
    <property type="term" value="F:transmembrane transporter activity"/>
    <property type="evidence" value="ECO:0007669"/>
    <property type="project" value="InterPro"/>
</dbReference>
<sequence>MTDFPVPSHPLSDADRRRGLVVLMVTTFFAWGGFFLVVPLLAVHYVDGLGWAAAAIGVVLAIRQFLQQGLTTFSGALADRVGAKGLIAVGMLVRAVGFAALAWADTYPLLLAAVILAAVGGALFDAPKSAAIAALATEGERPRYFAITGVVVGLGITLGTQAGALLLRVDFDLVALVSGGCYLLIFATVVLFLPPVAVSQGEGGFWHGFGLALRDRRFVTFVSLMAGHWFMSTQFFLTLPLATVALAGSVEAVAWVTGINSAVTVLLGYPLPRLLEPRLGATGSLVLGVAATAIGLLAIGFAPGVPVLLAAVFLFSLGTTLVRPNEQTVAAALADRRALGSYFGVAALSIAIGGGLGNVAGGYLYDLGQSLDRPALPWVVCALVGFASAAGLRLSMGDSGRIAESQAVSPG</sequence>
<dbReference type="InterPro" id="IPR050171">
    <property type="entry name" value="MFS_Transporters"/>
</dbReference>
<keyword evidence="5 7" id="KW-1133">Transmembrane helix</keyword>
<dbReference type="SUPFAM" id="SSF103473">
    <property type="entry name" value="MFS general substrate transporter"/>
    <property type="match status" value="1"/>
</dbReference>
<dbReference type="Pfam" id="PF07690">
    <property type="entry name" value="MFS_1"/>
    <property type="match status" value="1"/>
</dbReference>
<evidence type="ECO:0000313" key="9">
    <source>
        <dbReference type="EMBL" id="CAA9556983.1"/>
    </source>
</evidence>
<keyword evidence="4 7" id="KW-0812">Transmembrane</keyword>
<dbReference type="InterPro" id="IPR020846">
    <property type="entry name" value="MFS_dom"/>
</dbReference>
<accession>A0A6J4USJ6</accession>
<dbReference type="GO" id="GO:0005886">
    <property type="term" value="C:plasma membrane"/>
    <property type="evidence" value="ECO:0007669"/>
    <property type="project" value="UniProtKB-SubCell"/>
</dbReference>